<keyword evidence="4" id="KW-1185">Reference proteome</keyword>
<dbReference type="CDD" id="cd01949">
    <property type="entry name" value="GGDEF"/>
    <property type="match status" value="1"/>
</dbReference>
<dbReference type="Gene3D" id="3.30.450.20">
    <property type="entry name" value="PAS domain"/>
    <property type="match status" value="1"/>
</dbReference>
<dbReference type="KEGG" id="ahs:AHALO_1315"/>
<dbReference type="EMBL" id="NXIF01000036">
    <property type="protein sequence ID" value="PKI80382.1"/>
    <property type="molecule type" value="Genomic_DNA"/>
</dbReference>
<dbReference type="PROSITE" id="PS50883">
    <property type="entry name" value="EAL"/>
    <property type="match status" value="1"/>
</dbReference>
<dbReference type="CDD" id="cd01948">
    <property type="entry name" value="EAL"/>
    <property type="match status" value="1"/>
</dbReference>
<reference evidence="3 4" key="1">
    <citation type="submission" date="2017-09" db="EMBL/GenBank/DDBJ databases">
        <title>Genomics of the genus Arcobacter.</title>
        <authorList>
            <person name="Perez-Cataluna A."/>
            <person name="Figueras M.J."/>
            <person name="Salas-Masso N."/>
        </authorList>
    </citation>
    <scope>NUCLEOTIDE SEQUENCE [LARGE SCALE GENOMIC DNA]</scope>
    <source>
        <strain evidence="3 4">DSM 18005</strain>
    </source>
</reference>
<dbReference type="PROSITE" id="PS50887">
    <property type="entry name" value="GGDEF"/>
    <property type="match status" value="1"/>
</dbReference>
<protein>
    <submittedName>
        <fullName evidence="3">GGDEF-domain containing protein</fullName>
    </submittedName>
</protein>
<evidence type="ECO:0000259" key="1">
    <source>
        <dbReference type="PROSITE" id="PS50883"/>
    </source>
</evidence>
<dbReference type="OrthoDB" id="9790732at2"/>
<dbReference type="InterPro" id="IPR050706">
    <property type="entry name" value="Cyclic-di-GMP_PDE-like"/>
</dbReference>
<dbReference type="PANTHER" id="PTHR33121">
    <property type="entry name" value="CYCLIC DI-GMP PHOSPHODIESTERASE PDEF"/>
    <property type="match status" value="1"/>
</dbReference>
<gene>
    <name evidence="3" type="ORF">CP960_09550</name>
</gene>
<dbReference type="Gene3D" id="3.20.20.450">
    <property type="entry name" value="EAL domain"/>
    <property type="match status" value="1"/>
</dbReference>
<organism evidence="3 4">
    <name type="scientific">Malaciobacter halophilus</name>
    <dbReference type="NCBI Taxonomy" id="197482"/>
    <lineage>
        <taxon>Bacteria</taxon>
        <taxon>Pseudomonadati</taxon>
        <taxon>Campylobacterota</taxon>
        <taxon>Epsilonproteobacteria</taxon>
        <taxon>Campylobacterales</taxon>
        <taxon>Arcobacteraceae</taxon>
        <taxon>Malaciobacter</taxon>
    </lineage>
</organism>
<dbReference type="RefSeq" id="WP_101185189.1">
    <property type="nucleotide sequence ID" value="NZ_CP031218.1"/>
</dbReference>
<dbReference type="Pfam" id="PF00563">
    <property type="entry name" value="EAL"/>
    <property type="match status" value="1"/>
</dbReference>
<name>A0A2N1J1L8_9BACT</name>
<dbReference type="InterPro" id="IPR029787">
    <property type="entry name" value="Nucleotide_cyclase"/>
</dbReference>
<dbReference type="SUPFAM" id="SSF55073">
    <property type="entry name" value="Nucleotide cyclase"/>
    <property type="match status" value="1"/>
</dbReference>
<dbReference type="Proteomes" id="UP000233248">
    <property type="component" value="Unassembled WGS sequence"/>
</dbReference>
<dbReference type="SMART" id="SM00267">
    <property type="entry name" value="GGDEF"/>
    <property type="match status" value="1"/>
</dbReference>
<feature type="domain" description="GGDEF" evidence="2">
    <location>
        <begin position="273"/>
        <end position="403"/>
    </location>
</feature>
<evidence type="ECO:0000313" key="4">
    <source>
        <dbReference type="Proteomes" id="UP000233248"/>
    </source>
</evidence>
<proteinExistence type="predicted"/>
<dbReference type="NCBIfam" id="TIGR00254">
    <property type="entry name" value="GGDEF"/>
    <property type="match status" value="1"/>
</dbReference>
<dbReference type="InterPro" id="IPR001633">
    <property type="entry name" value="EAL_dom"/>
</dbReference>
<dbReference type="PANTHER" id="PTHR33121:SF71">
    <property type="entry name" value="OXYGEN SENSOR PROTEIN DOSP"/>
    <property type="match status" value="1"/>
</dbReference>
<dbReference type="InterPro" id="IPR043128">
    <property type="entry name" value="Rev_trsase/Diguanyl_cyclase"/>
</dbReference>
<dbReference type="InterPro" id="IPR000160">
    <property type="entry name" value="GGDEF_dom"/>
</dbReference>
<dbReference type="SMART" id="SM00052">
    <property type="entry name" value="EAL"/>
    <property type="match status" value="1"/>
</dbReference>
<evidence type="ECO:0000259" key="2">
    <source>
        <dbReference type="PROSITE" id="PS50887"/>
    </source>
</evidence>
<dbReference type="GO" id="GO:0071111">
    <property type="term" value="F:cyclic-guanylate-specific phosphodiesterase activity"/>
    <property type="evidence" value="ECO:0007669"/>
    <property type="project" value="InterPro"/>
</dbReference>
<dbReference type="SUPFAM" id="SSF141868">
    <property type="entry name" value="EAL domain-like"/>
    <property type="match status" value="1"/>
</dbReference>
<evidence type="ECO:0000313" key="3">
    <source>
        <dbReference type="EMBL" id="PKI80382.1"/>
    </source>
</evidence>
<feature type="domain" description="EAL" evidence="1">
    <location>
        <begin position="413"/>
        <end position="659"/>
    </location>
</feature>
<dbReference type="Gene3D" id="3.30.70.270">
    <property type="match status" value="1"/>
</dbReference>
<accession>A0A2N1J1L8</accession>
<dbReference type="InterPro" id="IPR035919">
    <property type="entry name" value="EAL_sf"/>
</dbReference>
<dbReference type="Pfam" id="PF00990">
    <property type="entry name" value="GGDEF"/>
    <property type="match status" value="1"/>
</dbReference>
<dbReference type="AlphaFoldDB" id="A0A2N1J1L8"/>
<comment type="caution">
    <text evidence="3">The sequence shown here is derived from an EMBL/GenBank/DDBJ whole genome shotgun (WGS) entry which is preliminary data.</text>
</comment>
<sequence length="660" mass="77858">MHFDVLIADSEIIEDKKLRNKTTKELSNLNLHFTLDEQEILSKKMDLNLLIINIDLNNSIKIAKECLNNDIDVIFIIQNTQNLDVAYSIEVFDFIYKPLFFNKLIFKINHYVKIREKEKELIKQKEFSSIILNNIATPIFLTNKDSFLFANKNFFKVMGIQTLDELNKKYKKVANLFEKKQGYLFEDKNCNWLEQLNKQNESKVLIKTKTKEKIYKIQANYLKQDKNYLIFLDDITHEIEYKNELINLLYTDNLTKKPNRAKLIDELQHEKIDINSLAIIDINSFKEINDFFGNKVGDWVLKQVSFLIDEVIKDFKKIRLYKFPSDTYCITGENITKNDFLMAIKNIIDKIYKEVFSYEQYEIDTRVKAGISFSTKNNKLITADLALQAAKKDNKDYLVFYDQLDNLQEYENNMKWTKKLKNALTNDQIIVYYQPLINNKTMQIDKYECLVRMIDEDKVISPFFFLDISKKSNQYTKITKIVLDKAFKKFDKLDYEFSINISYEDIEDPKFIEYVRKKLKKYNVKNKVVFEILEDESVKNYDILIKFIDEIKNLGCKVAIDDFGSGYSNFEHILKMNVDYLKIDASIIKNVVVDKNSYKITKTIIEFAKNLGLKTIAEYVENEDIFNTVKDLGADYSQGYYFSAPKETPQINNSTKAKNE</sequence>